<reference evidence="2" key="2">
    <citation type="submission" date="2020-08" db="EMBL/GenBank/DDBJ databases">
        <title>The Agave Microbiome: Exploring the role of microbial communities in plant adaptations to desert environments.</title>
        <authorList>
            <person name="Partida-Martinez L.P."/>
        </authorList>
    </citation>
    <scope>NUCLEOTIDE SEQUENCE [LARGE SCALE GENOMIC DNA]</scope>
    <source>
        <strain evidence="2">AT2.8</strain>
    </source>
</reference>
<dbReference type="SUPFAM" id="SSF48452">
    <property type="entry name" value="TPR-like"/>
    <property type="match status" value="1"/>
</dbReference>
<comment type="caution">
    <text evidence="1">The sequence shown here is derived from an EMBL/GenBank/DDBJ whole genome shotgun (WGS) entry which is preliminary data.</text>
</comment>
<sequence length="341" mass="39623">MKKRERAKRKDNIIFLPGLEKRLTDKGLESLQNKRYQEAISLLEEAKAHDPENSDILIGLVLAYFEAGAYIKAKDLANEMLLKGIGEYFHMVDLYLTILIQLHEYQEIVSTIEALFDEKEIPPDRHDHFLTILQFSKRMADNSQQELMEEVKKEPHLKELKLTSLKNLNEQMLAISSLAEKNIRPYMDEIKEYLNSESGHPFLKTMLLTLLKEQEYDKKIEVKKFNEELGIVPTELPDIQTQPRMKEIEKILEANLENSDPVLFENMKGMVERIFFISYPFELKPEAATAWAAAFHLLVLDYLGGEPDVDNVSEEYEISTEMIEQALAKIRELEEISYPNI</sequence>
<dbReference type="SUPFAM" id="SSF116965">
    <property type="entry name" value="Hypothetical protein MPN330"/>
    <property type="match status" value="1"/>
</dbReference>
<gene>
    <name evidence="1" type="ORF">F4694_004606</name>
</gene>
<evidence type="ECO:0000313" key="2">
    <source>
        <dbReference type="Proteomes" id="UP000548423"/>
    </source>
</evidence>
<evidence type="ECO:0000313" key="1">
    <source>
        <dbReference type="EMBL" id="NYE07789.1"/>
    </source>
</evidence>
<reference evidence="2" key="1">
    <citation type="submission" date="2020-07" db="EMBL/GenBank/DDBJ databases">
        <authorList>
            <person name="Partida-Martinez L."/>
            <person name="Huntemann M."/>
            <person name="Clum A."/>
            <person name="Wang J."/>
            <person name="Palaniappan K."/>
            <person name="Ritter S."/>
            <person name="Chen I.-M."/>
            <person name="Stamatis D."/>
            <person name="Reddy T."/>
            <person name="O'Malley R."/>
            <person name="Daum C."/>
            <person name="Shapiro N."/>
            <person name="Ivanova N."/>
            <person name="Kyrpides N."/>
            <person name="Woyke T."/>
        </authorList>
    </citation>
    <scope>NUCLEOTIDE SEQUENCE [LARGE SCALE GENOMIC DNA]</scope>
    <source>
        <strain evidence="2">AT2.8</strain>
    </source>
</reference>
<accession>A0A852THW9</accession>
<organism evidence="1 2">
    <name type="scientific">Neobacillus niacini</name>
    <dbReference type="NCBI Taxonomy" id="86668"/>
    <lineage>
        <taxon>Bacteria</taxon>
        <taxon>Bacillati</taxon>
        <taxon>Bacillota</taxon>
        <taxon>Bacilli</taxon>
        <taxon>Bacillales</taxon>
        <taxon>Bacillaceae</taxon>
        <taxon>Neobacillus</taxon>
    </lineage>
</organism>
<proteinExistence type="predicted"/>
<dbReference type="Proteomes" id="UP000548423">
    <property type="component" value="Unassembled WGS sequence"/>
</dbReference>
<dbReference type="Gene3D" id="1.25.40.10">
    <property type="entry name" value="Tetratricopeptide repeat domain"/>
    <property type="match status" value="1"/>
</dbReference>
<dbReference type="EMBL" id="JACCBX010000010">
    <property type="protein sequence ID" value="NYE07789.1"/>
    <property type="molecule type" value="Genomic_DNA"/>
</dbReference>
<dbReference type="Pfam" id="PF14559">
    <property type="entry name" value="TPR_19"/>
    <property type="match status" value="1"/>
</dbReference>
<dbReference type="AlphaFoldDB" id="A0A852THW9"/>
<name>A0A852THW9_9BACI</name>
<protein>
    <submittedName>
        <fullName evidence="1">Tetratricopeptide (TPR) repeat protein</fullName>
    </submittedName>
</protein>
<dbReference type="InterPro" id="IPR011990">
    <property type="entry name" value="TPR-like_helical_dom_sf"/>
</dbReference>